<keyword evidence="4" id="KW-0488">Methylation</keyword>
<comment type="similarity">
    <text evidence="9">Belongs to the ComGC family.</text>
</comment>
<comment type="caution">
    <text evidence="11">The sequence shown here is derived from an EMBL/GenBank/DDBJ whole genome shotgun (WGS) entry which is preliminary data.</text>
</comment>
<dbReference type="NCBIfam" id="TIGR02532">
    <property type="entry name" value="IV_pilin_GFxxxE"/>
    <property type="match status" value="1"/>
</dbReference>
<dbReference type="NCBIfam" id="NF040999">
    <property type="entry name" value="pilin_ComGC"/>
    <property type="match status" value="1"/>
</dbReference>
<dbReference type="GO" id="GO:0030420">
    <property type="term" value="P:establishment of competence for transformation"/>
    <property type="evidence" value="ECO:0007669"/>
    <property type="project" value="UniProtKB-KW"/>
</dbReference>
<dbReference type="InterPro" id="IPR045584">
    <property type="entry name" value="Pilin-like"/>
</dbReference>
<keyword evidence="8" id="KW-0178">Competence</keyword>
<evidence type="ECO:0000256" key="5">
    <source>
        <dbReference type="ARBA" id="ARBA00022692"/>
    </source>
</evidence>
<dbReference type="GO" id="GO:0009986">
    <property type="term" value="C:cell surface"/>
    <property type="evidence" value="ECO:0007669"/>
    <property type="project" value="UniProtKB-SubCell"/>
</dbReference>
<dbReference type="PROSITE" id="PS00409">
    <property type="entry name" value="PROKAR_NTER_METHYL"/>
    <property type="match status" value="1"/>
</dbReference>
<keyword evidence="7 10" id="KW-0472">Membrane</keyword>
<dbReference type="AlphaFoldDB" id="A0A3N5BJP6"/>
<dbReference type="OrthoDB" id="1798043at2"/>
<feature type="transmembrane region" description="Helical" evidence="10">
    <location>
        <begin position="45"/>
        <end position="66"/>
    </location>
</feature>
<evidence type="ECO:0000256" key="9">
    <source>
        <dbReference type="ARBA" id="ARBA00043982"/>
    </source>
</evidence>
<dbReference type="PANTHER" id="PTHR30093">
    <property type="entry name" value="GENERAL SECRETION PATHWAY PROTEIN G"/>
    <property type="match status" value="1"/>
</dbReference>
<evidence type="ECO:0000256" key="3">
    <source>
        <dbReference type="ARBA" id="ARBA00022475"/>
    </source>
</evidence>
<keyword evidence="12" id="KW-1185">Reference proteome</keyword>
<proteinExistence type="inferred from homology"/>
<organism evidence="11 12">
    <name type="scientific">Abyssicoccus albus</name>
    <dbReference type="NCBI Taxonomy" id="1817405"/>
    <lineage>
        <taxon>Bacteria</taxon>
        <taxon>Bacillati</taxon>
        <taxon>Bacillota</taxon>
        <taxon>Bacilli</taxon>
        <taxon>Bacillales</taxon>
        <taxon>Abyssicoccaceae</taxon>
    </lineage>
</organism>
<dbReference type="Pfam" id="PF07963">
    <property type="entry name" value="N_methyl"/>
    <property type="match status" value="1"/>
</dbReference>
<dbReference type="InterPro" id="IPR016940">
    <property type="entry name" value="ComGC"/>
</dbReference>
<evidence type="ECO:0000256" key="6">
    <source>
        <dbReference type="ARBA" id="ARBA00022989"/>
    </source>
</evidence>
<gene>
    <name evidence="11" type="ORF">EDD62_0732</name>
</gene>
<evidence type="ECO:0000256" key="1">
    <source>
        <dbReference type="ARBA" id="ARBA00004162"/>
    </source>
</evidence>
<evidence type="ECO:0000313" key="11">
    <source>
        <dbReference type="EMBL" id="RPF58094.1"/>
    </source>
</evidence>
<dbReference type="Gene3D" id="3.30.700.10">
    <property type="entry name" value="Glycoprotein, Type 4 Pilin"/>
    <property type="match status" value="1"/>
</dbReference>
<keyword evidence="3" id="KW-1003">Cell membrane</keyword>
<evidence type="ECO:0000256" key="4">
    <source>
        <dbReference type="ARBA" id="ARBA00022481"/>
    </source>
</evidence>
<dbReference type="GO" id="GO:0005886">
    <property type="term" value="C:plasma membrane"/>
    <property type="evidence" value="ECO:0007669"/>
    <property type="project" value="UniProtKB-SubCell"/>
</dbReference>
<evidence type="ECO:0000313" key="12">
    <source>
        <dbReference type="Proteomes" id="UP000277108"/>
    </source>
</evidence>
<reference evidence="11 12" key="1">
    <citation type="submission" date="2018-11" db="EMBL/GenBank/DDBJ databases">
        <title>Genomic Encyclopedia of Type Strains, Phase IV (KMG-IV): sequencing the most valuable type-strain genomes for metagenomic binning, comparative biology and taxonomic classification.</title>
        <authorList>
            <person name="Goeker M."/>
        </authorList>
    </citation>
    <scope>NUCLEOTIDE SEQUENCE [LARGE SCALE GENOMIC DNA]</scope>
    <source>
        <strain evidence="11 12">DSM 29158</strain>
    </source>
</reference>
<evidence type="ECO:0000256" key="2">
    <source>
        <dbReference type="ARBA" id="ARBA00004241"/>
    </source>
</evidence>
<dbReference type="InterPro" id="IPR000983">
    <property type="entry name" value="Bac_GSPG_pilin"/>
</dbReference>
<accession>A0A3N5BJP6</accession>
<dbReference type="GO" id="GO:0015627">
    <property type="term" value="C:type II protein secretion system complex"/>
    <property type="evidence" value="ECO:0007669"/>
    <property type="project" value="InterPro"/>
</dbReference>
<evidence type="ECO:0000256" key="7">
    <source>
        <dbReference type="ARBA" id="ARBA00023136"/>
    </source>
</evidence>
<protein>
    <submittedName>
        <fullName evidence="11">Type II secretion system protein G</fullName>
    </submittedName>
</protein>
<comment type="subcellular location">
    <subcellularLocation>
        <location evidence="1">Cell membrane</location>
        <topology evidence="1">Single-pass membrane protein</topology>
    </subcellularLocation>
    <subcellularLocation>
        <location evidence="2">Cell surface</location>
    </subcellularLocation>
</comment>
<dbReference type="GO" id="GO:0015628">
    <property type="term" value="P:protein secretion by the type II secretion system"/>
    <property type="evidence" value="ECO:0007669"/>
    <property type="project" value="InterPro"/>
</dbReference>
<dbReference type="PRINTS" id="PR00813">
    <property type="entry name" value="BCTERIALGSPG"/>
</dbReference>
<name>A0A3N5BJP6_9BACL</name>
<sequence>MKNIFTYLQLKDLNNRVASQVIDDKLVYKVNKDTLTSDSKYHLKGFTLIEMLLVLLVISVLIILIIPNISKQSESVQETGCKAQVKMVQGQIEAYKLDNGTAPSSINALVPDYLNDNQISCQNGQNITITNGKAVAG</sequence>
<evidence type="ECO:0000256" key="8">
    <source>
        <dbReference type="ARBA" id="ARBA00023287"/>
    </source>
</evidence>
<evidence type="ECO:0000256" key="10">
    <source>
        <dbReference type="SAM" id="Phobius"/>
    </source>
</evidence>
<keyword evidence="5 10" id="KW-0812">Transmembrane</keyword>
<dbReference type="PANTHER" id="PTHR30093:SF2">
    <property type="entry name" value="TYPE II SECRETION SYSTEM PROTEIN H"/>
    <property type="match status" value="1"/>
</dbReference>
<dbReference type="EMBL" id="RKRK01000002">
    <property type="protein sequence ID" value="RPF58094.1"/>
    <property type="molecule type" value="Genomic_DNA"/>
</dbReference>
<dbReference type="SUPFAM" id="SSF54523">
    <property type="entry name" value="Pili subunits"/>
    <property type="match status" value="1"/>
</dbReference>
<keyword evidence="6 10" id="KW-1133">Transmembrane helix</keyword>
<dbReference type="InterPro" id="IPR012902">
    <property type="entry name" value="N_methyl_site"/>
</dbReference>
<dbReference type="Proteomes" id="UP000277108">
    <property type="component" value="Unassembled WGS sequence"/>
</dbReference>